<evidence type="ECO:0000313" key="1">
    <source>
        <dbReference type="EMBL" id="PPE66871.1"/>
    </source>
</evidence>
<dbReference type="AlphaFoldDB" id="A0A2S5SVU0"/>
<dbReference type="EMBL" id="PSNX01000005">
    <property type="protein sequence ID" value="PPE66871.1"/>
    <property type="molecule type" value="Genomic_DNA"/>
</dbReference>
<keyword evidence="2" id="KW-1185">Reference proteome</keyword>
<gene>
    <name evidence="1" type="ORF">C1704_07705</name>
</gene>
<dbReference type="OrthoDB" id="8682900at2"/>
<accession>A0A2S5SVU0</accession>
<organism evidence="1 2">
    <name type="scientific">Caldimonas caldifontis</name>
    <dbReference type="NCBI Taxonomy" id="1452508"/>
    <lineage>
        <taxon>Bacteria</taxon>
        <taxon>Pseudomonadati</taxon>
        <taxon>Pseudomonadota</taxon>
        <taxon>Betaproteobacteria</taxon>
        <taxon>Burkholderiales</taxon>
        <taxon>Sphaerotilaceae</taxon>
        <taxon>Caldimonas</taxon>
    </lineage>
</organism>
<dbReference type="InterPro" id="IPR036390">
    <property type="entry name" value="WH_DNA-bd_sf"/>
</dbReference>
<proteinExistence type="predicted"/>
<reference evidence="1 2" key="1">
    <citation type="submission" date="2018-02" db="EMBL/GenBank/DDBJ databases">
        <title>Reclassifiation of [Polyangium] brachysporum DSM 7029 as Guopingzhaonella breviflexa gen. nov., sp. nov., a member of the family Comamonadaceae.</title>
        <authorList>
            <person name="Tang B."/>
        </authorList>
    </citation>
    <scope>NUCLEOTIDE SEQUENCE [LARGE SCALE GENOMIC DNA]</scope>
    <source>
        <strain evidence="1 2">BCRC 80649</strain>
    </source>
</reference>
<dbReference type="SUPFAM" id="SSF46785">
    <property type="entry name" value="Winged helix' DNA-binding domain"/>
    <property type="match status" value="1"/>
</dbReference>
<name>A0A2S5SVU0_9BURK</name>
<protein>
    <submittedName>
        <fullName evidence="1">Uncharacterized protein</fullName>
    </submittedName>
</protein>
<evidence type="ECO:0000313" key="2">
    <source>
        <dbReference type="Proteomes" id="UP000238605"/>
    </source>
</evidence>
<comment type="caution">
    <text evidence="1">The sequence shown here is derived from an EMBL/GenBank/DDBJ whole genome shotgun (WGS) entry which is preliminary data.</text>
</comment>
<sequence>MDESTLPLGEPELMRASAFQRYLDELDKLPPLAGTDRSRLASLSPSLLADLERFEHRANGTEALEVLAACLRHAQQVVVQLQAGGVVVPVTVFPHQRLYHCPADPQVYLMQRLPLLRVMRVEPAVMKPPGHDEPRLIGEYEHYHPIGPLLWMLALHGSRTELLPEIAGSACYRTTPGLDLRSLPVDGIHRAVIRHMRDQPMTVRDIVDATGQSPDAVARLLNALYLQSGLIVSRTSPRISDSWLAGLGLRRRDW</sequence>
<dbReference type="Proteomes" id="UP000238605">
    <property type="component" value="Unassembled WGS sequence"/>
</dbReference>